<evidence type="ECO:0000256" key="5">
    <source>
        <dbReference type="ARBA" id="ARBA00023033"/>
    </source>
</evidence>
<dbReference type="PRINTS" id="PR00420">
    <property type="entry name" value="RNGMNOXGNASE"/>
</dbReference>
<evidence type="ECO:0000259" key="6">
    <source>
        <dbReference type="Pfam" id="PF01494"/>
    </source>
</evidence>
<dbReference type="PANTHER" id="PTHR13789:SF314">
    <property type="entry name" value="FAD-BINDING DOMAIN-CONTAINING PROTEIN"/>
    <property type="match status" value="1"/>
</dbReference>
<dbReference type="Gene3D" id="3.40.50.720">
    <property type="entry name" value="NAD(P)-binding Rossmann-like Domain"/>
    <property type="match status" value="1"/>
</dbReference>
<feature type="domain" description="FAD-binding" evidence="6">
    <location>
        <begin position="329"/>
        <end position="396"/>
    </location>
</feature>
<evidence type="ECO:0000313" key="8">
    <source>
        <dbReference type="Proteomes" id="UP000623467"/>
    </source>
</evidence>
<accession>A0A8H6Z878</accession>
<dbReference type="GO" id="GO:0004497">
    <property type="term" value="F:monooxygenase activity"/>
    <property type="evidence" value="ECO:0007669"/>
    <property type="project" value="UniProtKB-KW"/>
</dbReference>
<keyword evidence="5" id="KW-0503">Monooxygenase</keyword>
<comment type="similarity">
    <text evidence="1">Belongs to the paxM FAD-dependent monooxygenase family.</text>
</comment>
<dbReference type="InterPro" id="IPR036291">
    <property type="entry name" value="NAD(P)-bd_dom_sf"/>
</dbReference>
<dbReference type="InterPro" id="IPR050493">
    <property type="entry name" value="FAD-dep_Monooxygenase_BioMet"/>
</dbReference>
<proteinExistence type="inferred from homology"/>
<dbReference type="InterPro" id="IPR002938">
    <property type="entry name" value="FAD-bd"/>
</dbReference>
<dbReference type="Proteomes" id="UP000623467">
    <property type="component" value="Unassembled WGS sequence"/>
</dbReference>
<feature type="domain" description="FAD-binding" evidence="6">
    <location>
        <begin position="23"/>
        <end position="209"/>
    </location>
</feature>
<dbReference type="InterPro" id="IPR002347">
    <property type="entry name" value="SDR_fam"/>
</dbReference>
<organism evidence="7 8">
    <name type="scientific">Mycena sanguinolenta</name>
    <dbReference type="NCBI Taxonomy" id="230812"/>
    <lineage>
        <taxon>Eukaryota</taxon>
        <taxon>Fungi</taxon>
        <taxon>Dikarya</taxon>
        <taxon>Basidiomycota</taxon>
        <taxon>Agaricomycotina</taxon>
        <taxon>Agaricomycetes</taxon>
        <taxon>Agaricomycetidae</taxon>
        <taxon>Agaricales</taxon>
        <taxon>Marasmiineae</taxon>
        <taxon>Mycenaceae</taxon>
        <taxon>Mycena</taxon>
    </lineage>
</organism>
<dbReference type="GO" id="GO:0071949">
    <property type="term" value="F:FAD binding"/>
    <property type="evidence" value="ECO:0007669"/>
    <property type="project" value="InterPro"/>
</dbReference>
<dbReference type="OrthoDB" id="9993796at2759"/>
<dbReference type="Pfam" id="PF01494">
    <property type="entry name" value="FAD_binding_3"/>
    <property type="match status" value="2"/>
</dbReference>
<dbReference type="Gene3D" id="3.50.50.60">
    <property type="entry name" value="FAD/NAD(P)-binding domain"/>
    <property type="match status" value="1"/>
</dbReference>
<dbReference type="Pfam" id="PF00106">
    <property type="entry name" value="adh_short"/>
    <property type="match status" value="1"/>
</dbReference>
<dbReference type="PANTHER" id="PTHR13789">
    <property type="entry name" value="MONOOXYGENASE"/>
    <property type="match status" value="1"/>
</dbReference>
<name>A0A8H6Z878_9AGAR</name>
<dbReference type="SUPFAM" id="SSF51735">
    <property type="entry name" value="NAD(P)-binding Rossmann-fold domains"/>
    <property type="match status" value="1"/>
</dbReference>
<keyword evidence="3" id="KW-0274">FAD</keyword>
<keyword evidence="8" id="KW-1185">Reference proteome</keyword>
<evidence type="ECO:0000256" key="3">
    <source>
        <dbReference type="ARBA" id="ARBA00022827"/>
    </source>
</evidence>
<evidence type="ECO:0000256" key="4">
    <source>
        <dbReference type="ARBA" id="ARBA00023002"/>
    </source>
</evidence>
<dbReference type="InterPro" id="IPR036188">
    <property type="entry name" value="FAD/NAD-bd_sf"/>
</dbReference>
<evidence type="ECO:0000313" key="7">
    <source>
        <dbReference type="EMBL" id="KAF7374340.1"/>
    </source>
</evidence>
<reference evidence="7" key="1">
    <citation type="submission" date="2020-05" db="EMBL/GenBank/DDBJ databases">
        <title>Mycena genomes resolve the evolution of fungal bioluminescence.</title>
        <authorList>
            <person name="Tsai I.J."/>
        </authorList>
    </citation>
    <scope>NUCLEOTIDE SEQUENCE</scope>
    <source>
        <strain evidence="7">160909Yilan</strain>
    </source>
</reference>
<dbReference type="SUPFAM" id="SSF51905">
    <property type="entry name" value="FAD/NAD(P)-binding domain"/>
    <property type="match status" value="1"/>
</dbReference>
<dbReference type="AlphaFoldDB" id="A0A8H6Z878"/>
<protein>
    <submittedName>
        <fullName evidence="7">NAD P-binding protein</fullName>
    </submittedName>
</protein>
<comment type="caution">
    <text evidence="7">The sequence shown here is derived from an EMBL/GenBank/DDBJ whole genome shotgun (WGS) entry which is preliminary data.</text>
</comment>
<evidence type="ECO:0000256" key="2">
    <source>
        <dbReference type="ARBA" id="ARBA00022630"/>
    </source>
</evidence>
<dbReference type="EMBL" id="JACAZH010000002">
    <property type="protein sequence ID" value="KAF7374340.1"/>
    <property type="molecule type" value="Genomic_DNA"/>
</dbReference>
<gene>
    <name evidence="7" type="ORF">MSAN_00317700</name>
</gene>
<evidence type="ECO:0000256" key="1">
    <source>
        <dbReference type="ARBA" id="ARBA00007992"/>
    </source>
</evidence>
<sequence length="744" mass="81317">MVRTRLTPELHGMTLPESSARPMDVAIVGAGIVGLATAIALRRHGHHVRIFEASQINTEIGAGVGLQRNAVRILERFGYCRENLKPVDYDGIVVFDAKTGVSVTHPWLVPRNDETPDLFCLRSDLHDELKRLATGEGEGPPAQVLLDTKVVACDPETGTITLRSGEICQADVVIGADGVHSTVRISILGRETKAPGSGWSCFRCLFDASGAEEIPELAWLSGGINGARNVAWREDGPFRMFFIYKCRSGAIVNFVGFYTDPKQSEPGEYRLSLIVFTTESCILAGWTPVTTRGEILETFQSFHPKFLRIFDLPIASPLMKWQLRVTPILPTWIRGRAALLGDAAHGTLPLLGQGLAMGLEDAATLGCLFPLGTTKENVPIRLGAYQTLRKERGEYVNTESVAQATQEKRGTYIRFTEAFQGGFHFPFIIPPFHETMGVLISGLKQSWPPKSKFSVDDIPDLSGQVMIVTGGGSGIGKETVKALLQHNAKVYVAARSPENAKAAIEDLKFQTGKQAEFLHLDLADLHAVKRAANEFMEKETRLHVLFNNGGVMACPVEQVTSQNYDLQFGTNVLGHFYFTTLLLPTLIATATPGNPARVVNTSSLASEIAGANIDYNTLKDGPARKKKSTNFLYAQSKFGNVVFSNELFRRYGDKGVISVALNPGNLRSNLQRHLRGLQAIIVNSILFPTPLGALTQLWAGTTDVGKTFGGKYLIPWAREGESPSTDPAAEKALWTWCEEQVANI</sequence>
<keyword evidence="4" id="KW-0560">Oxidoreductase</keyword>
<keyword evidence="2" id="KW-0285">Flavoprotein</keyword>